<dbReference type="InterPro" id="IPR017568">
    <property type="entry name" value="3-oxoacyl-ACP_synth-2"/>
</dbReference>
<evidence type="ECO:0000256" key="6">
    <source>
        <dbReference type="ARBA" id="ARBA00022679"/>
    </source>
</evidence>
<name>A0A1F6CK26_HANXR</name>
<dbReference type="AlphaFoldDB" id="A0A1F6CK26"/>
<dbReference type="SMART" id="SM00825">
    <property type="entry name" value="PKS_KS"/>
    <property type="match status" value="1"/>
</dbReference>
<dbReference type="SUPFAM" id="SSF53901">
    <property type="entry name" value="Thiolase-like"/>
    <property type="match status" value="2"/>
</dbReference>
<keyword evidence="7" id="KW-0276">Fatty acid metabolism</keyword>
<evidence type="ECO:0000256" key="3">
    <source>
        <dbReference type="ARBA" id="ARBA00012356"/>
    </source>
</evidence>
<evidence type="ECO:0000256" key="10">
    <source>
        <dbReference type="ARBA" id="ARBA00023315"/>
    </source>
</evidence>
<evidence type="ECO:0000259" key="14">
    <source>
        <dbReference type="PROSITE" id="PS52004"/>
    </source>
</evidence>
<dbReference type="InterPro" id="IPR014031">
    <property type="entry name" value="Ketoacyl_synth_C"/>
</dbReference>
<dbReference type="Pfam" id="PF02801">
    <property type="entry name" value="Ketoacyl-synt_C"/>
    <property type="match status" value="1"/>
</dbReference>
<feature type="domain" description="Ketosynthase family 3 (KS3)" evidence="14">
    <location>
        <begin position="2"/>
        <end position="409"/>
    </location>
</feature>
<dbReference type="Proteomes" id="UP000178606">
    <property type="component" value="Unassembled WGS sequence"/>
</dbReference>
<evidence type="ECO:0000256" key="11">
    <source>
        <dbReference type="PIRNR" id="PIRNR000447"/>
    </source>
</evidence>
<evidence type="ECO:0000256" key="9">
    <source>
        <dbReference type="ARBA" id="ARBA00023160"/>
    </source>
</evidence>
<keyword evidence="6 11" id="KW-0808">Transferase</keyword>
<comment type="function">
    <text evidence="11">Involved in the type II fatty acid elongation cycle. Catalyzes the elongation of a wide range of acyl-ACP by the addition of two carbons from malonyl-ACP to an acyl acceptor. Can efficiently catalyze the conversion of palmitoleoyl-ACP (cis-hexadec-9-enoyl-ACP) to cis-vaccenoyl-ACP (cis-octadec-11-enoyl-ACP), an essential step in the thermal regulation of fatty acid composition.</text>
</comment>
<evidence type="ECO:0000256" key="4">
    <source>
        <dbReference type="ARBA" id="ARBA00014657"/>
    </source>
</evidence>
<evidence type="ECO:0000256" key="13">
    <source>
        <dbReference type="RuleBase" id="RU003694"/>
    </source>
</evidence>
<dbReference type="InterPro" id="IPR016039">
    <property type="entry name" value="Thiolase-like"/>
</dbReference>
<evidence type="ECO:0000313" key="16">
    <source>
        <dbReference type="Proteomes" id="UP000178606"/>
    </source>
</evidence>
<dbReference type="GO" id="GO:0004315">
    <property type="term" value="F:3-oxoacyl-[acyl-carrier-protein] synthase activity"/>
    <property type="evidence" value="ECO:0007669"/>
    <property type="project" value="UniProtKB-UniRule"/>
</dbReference>
<dbReference type="InterPro" id="IPR014030">
    <property type="entry name" value="Ketoacyl_synth_N"/>
</dbReference>
<dbReference type="GO" id="GO:0005829">
    <property type="term" value="C:cytosol"/>
    <property type="evidence" value="ECO:0007669"/>
    <property type="project" value="TreeGrafter"/>
</dbReference>
<dbReference type="PROSITE" id="PS52004">
    <property type="entry name" value="KS3_2"/>
    <property type="match status" value="1"/>
</dbReference>
<dbReference type="CDD" id="cd00834">
    <property type="entry name" value="KAS_I_II"/>
    <property type="match status" value="1"/>
</dbReference>
<dbReference type="PANTHER" id="PTHR11712:SF336">
    <property type="entry name" value="3-OXOACYL-[ACYL-CARRIER-PROTEIN] SYNTHASE, MITOCHONDRIAL"/>
    <property type="match status" value="1"/>
</dbReference>
<dbReference type="UniPathway" id="UPA00094"/>
<evidence type="ECO:0000256" key="2">
    <source>
        <dbReference type="ARBA" id="ARBA00008467"/>
    </source>
</evidence>
<organism evidence="15 16">
    <name type="scientific">Handelsmanbacteria sp. (strain RIFCSPLOWO2_12_FULL_64_10)</name>
    <dbReference type="NCBI Taxonomy" id="1817868"/>
    <lineage>
        <taxon>Bacteria</taxon>
        <taxon>Candidatus Handelsmaniibacteriota</taxon>
    </lineage>
</organism>
<gene>
    <name evidence="15" type="ORF">A3F84_07315</name>
</gene>
<protein>
    <recommendedName>
        <fullName evidence="4 11">3-oxoacyl-[acyl-carrier-protein] synthase 2</fullName>
        <ecNumber evidence="3 11">2.3.1.179</ecNumber>
    </recommendedName>
</protein>
<comment type="caution">
    <text evidence="15">The sequence shown here is derived from an EMBL/GenBank/DDBJ whole genome shotgun (WGS) entry which is preliminary data.</text>
</comment>
<keyword evidence="5 11" id="KW-0444">Lipid biosynthesis</keyword>
<comment type="pathway">
    <text evidence="1 11">Lipid metabolism; fatty acid biosynthesis.</text>
</comment>
<dbReference type="InterPro" id="IPR018201">
    <property type="entry name" value="Ketoacyl_synth_AS"/>
</dbReference>
<comment type="similarity">
    <text evidence="2 11 13">Belongs to the thiolase-like superfamily. Beta-ketoacyl-ACP synthases family.</text>
</comment>
<dbReference type="PROSITE" id="PS00606">
    <property type="entry name" value="KS3_1"/>
    <property type="match status" value="1"/>
</dbReference>
<reference evidence="15 16" key="1">
    <citation type="journal article" date="2016" name="Nat. Commun.">
        <title>Thousands of microbial genomes shed light on interconnected biogeochemical processes in an aquifer system.</title>
        <authorList>
            <person name="Anantharaman K."/>
            <person name="Brown C.T."/>
            <person name="Hug L.A."/>
            <person name="Sharon I."/>
            <person name="Castelle C.J."/>
            <person name="Probst A.J."/>
            <person name="Thomas B.C."/>
            <person name="Singh A."/>
            <person name="Wilkins M.J."/>
            <person name="Karaoz U."/>
            <person name="Brodie E.L."/>
            <person name="Williams K.H."/>
            <person name="Hubbard S.S."/>
            <person name="Banfield J.F."/>
        </authorList>
    </citation>
    <scope>NUCLEOTIDE SEQUENCE [LARGE SCALE GENOMIC DNA]</scope>
    <source>
        <strain evidence="16">RIFCSPLOWO2_12_FULL_64_10</strain>
    </source>
</reference>
<evidence type="ECO:0000256" key="8">
    <source>
        <dbReference type="ARBA" id="ARBA00023098"/>
    </source>
</evidence>
<dbReference type="FunFam" id="3.40.47.10:FF:000029">
    <property type="entry name" value="3-oxoacyl-[acyl-carrier-protein] synthase 1"/>
    <property type="match status" value="1"/>
</dbReference>
<dbReference type="Gene3D" id="3.40.47.10">
    <property type="match status" value="1"/>
</dbReference>
<dbReference type="FunFam" id="3.40.47.10:FF:000018">
    <property type="entry name" value="3-oxoacyl-[acyl-carrier-protein] synthase 2"/>
    <property type="match status" value="1"/>
</dbReference>
<evidence type="ECO:0000256" key="12">
    <source>
        <dbReference type="PIRSR" id="PIRSR000447-1"/>
    </source>
</evidence>
<accession>A0A1F6CK26</accession>
<dbReference type="EMBL" id="MFKF01000228">
    <property type="protein sequence ID" value="OGG49603.1"/>
    <property type="molecule type" value="Genomic_DNA"/>
</dbReference>
<keyword evidence="10 11" id="KW-0012">Acyltransferase</keyword>
<comment type="catalytic activity">
    <reaction evidence="11">
        <text>a fatty acyl-[ACP] + malonyl-[ACP] + H(+) = a 3-oxoacyl-[ACP] + holo-[ACP] + CO2</text>
        <dbReference type="Rhea" id="RHEA:22836"/>
        <dbReference type="Rhea" id="RHEA-COMP:9623"/>
        <dbReference type="Rhea" id="RHEA-COMP:9685"/>
        <dbReference type="Rhea" id="RHEA-COMP:9916"/>
        <dbReference type="Rhea" id="RHEA-COMP:14125"/>
        <dbReference type="ChEBI" id="CHEBI:15378"/>
        <dbReference type="ChEBI" id="CHEBI:16526"/>
        <dbReference type="ChEBI" id="CHEBI:64479"/>
        <dbReference type="ChEBI" id="CHEBI:78449"/>
        <dbReference type="ChEBI" id="CHEBI:78776"/>
        <dbReference type="ChEBI" id="CHEBI:138651"/>
    </reaction>
</comment>
<evidence type="ECO:0000256" key="7">
    <source>
        <dbReference type="ARBA" id="ARBA00022832"/>
    </source>
</evidence>
<dbReference type="PANTHER" id="PTHR11712">
    <property type="entry name" value="POLYKETIDE SYNTHASE-RELATED"/>
    <property type="match status" value="1"/>
</dbReference>
<dbReference type="Pfam" id="PF00109">
    <property type="entry name" value="ketoacyl-synt"/>
    <property type="match status" value="1"/>
</dbReference>
<dbReference type="GO" id="GO:0030497">
    <property type="term" value="P:fatty acid elongation"/>
    <property type="evidence" value="ECO:0007669"/>
    <property type="project" value="UniProtKB-ARBA"/>
</dbReference>
<feature type="active site" description="For beta-ketoacyl synthase activity" evidence="12">
    <location>
        <position position="164"/>
    </location>
</feature>
<evidence type="ECO:0000256" key="1">
    <source>
        <dbReference type="ARBA" id="ARBA00005194"/>
    </source>
</evidence>
<sequence length="414" mass="43406">MGRRVVVTGIGVLSSNGLSAPAFWEATCSGKSGIAPITRFDTSGFDVTFAGELKGFDPVALGMDKKESNRNDLCVQYAVCATFEAVRDARLDVQAADPDRVGVIYGTGIGGIQTFEEQHTRLLQKGPGRISPFFIPMMIGDMTSGQISITFGARGPNYTTVSACSSAGHAIGEAFKAIRDGDADAMITGGAEAAVSPMSVGGFASMKALSRRNDAPERASRPFDAQRDGFVLGEGAGTLVLEGLDHARARGAQVYAEVLGVGFTADAYHQTNPSAEGPARAMRLALRQAGRRPEDVAYVNAHGTSTPIGDKNETAAIKAVFGDHARKLAVSSTKSMVGHLLGASGAVESIACILAIRHGVVPPTINLEHPDPECDLDYVPNRARRMEVGVAMNNSFGFGGHNAVAVFGKCRDES</sequence>
<dbReference type="EC" id="2.3.1.179" evidence="3 11"/>
<dbReference type="InterPro" id="IPR000794">
    <property type="entry name" value="Beta-ketoacyl_synthase"/>
</dbReference>
<evidence type="ECO:0000256" key="5">
    <source>
        <dbReference type="ARBA" id="ARBA00022516"/>
    </source>
</evidence>
<evidence type="ECO:0000313" key="15">
    <source>
        <dbReference type="EMBL" id="OGG49603.1"/>
    </source>
</evidence>
<dbReference type="NCBIfam" id="TIGR03150">
    <property type="entry name" value="fabF"/>
    <property type="match status" value="1"/>
</dbReference>
<keyword evidence="9 11" id="KW-0275">Fatty acid biosynthesis</keyword>
<proteinExistence type="inferred from homology"/>
<dbReference type="InterPro" id="IPR020841">
    <property type="entry name" value="PKS_Beta-ketoAc_synthase_dom"/>
</dbReference>
<dbReference type="NCBIfam" id="NF005589">
    <property type="entry name" value="PRK07314.1"/>
    <property type="match status" value="1"/>
</dbReference>
<dbReference type="PIRSF" id="PIRSF000447">
    <property type="entry name" value="KAS_II"/>
    <property type="match status" value="1"/>
</dbReference>
<keyword evidence="8" id="KW-0443">Lipid metabolism</keyword>
<comment type="catalytic activity">
    <reaction evidence="11">
        <text>(9Z)-hexadecenoyl-[ACP] + malonyl-[ACP] + H(+) = 3-oxo-(11Z)-octadecenoyl-[ACP] + holo-[ACP] + CO2</text>
        <dbReference type="Rhea" id="RHEA:55040"/>
        <dbReference type="Rhea" id="RHEA-COMP:9623"/>
        <dbReference type="Rhea" id="RHEA-COMP:9685"/>
        <dbReference type="Rhea" id="RHEA-COMP:10800"/>
        <dbReference type="Rhea" id="RHEA-COMP:14074"/>
        <dbReference type="ChEBI" id="CHEBI:15378"/>
        <dbReference type="ChEBI" id="CHEBI:16526"/>
        <dbReference type="ChEBI" id="CHEBI:64479"/>
        <dbReference type="ChEBI" id="CHEBI:78449"/>
        <dbReference type="ChEBI" id="CHEBI:83989"/>
        <dbReference type="ChEBI" id="CHEBI:138538"/>
        <dbReference type="EC" id="2.3.1.179"/>
    </reaction>
</comment>